<name>A0A951QE96_9CYAN</name>
<gene>
    <name evidence="2" type="ORF">KME15_14125</name>
</gene>
<proteinExistence type="predicted"/>
<reference evidence="2" key="1">
    <citation type="submission" date="2021-05" db="EMBL/GenBank/DDBJ databases">
        <authorList>
            <person name="Pietrasiak N."/>
            <person name="Ward R."/>
            <person name="Stajich J.E."/>
            <person name="Kurbessoian T."/>
        </authorList>
    </citation>
    <scope>NUCLEOTIDE SEQUENCE</scope>
    <source>
        <strain evidence="2">UHER 2000/2452</strain>
    </source>
</reference>
<dbReference type="PANTHER" id="PTHR33933:SF1">
    <property type="entry name" value="PROTEIN ADENYLYLTRANSFERASE MNTA-RELATED"/>
    <property type="match status" value="1"/>
</dbReference>
<accession>A0A951QE96</accession>
<dbReference type="InterPro" id="IPR052548">
    <property type="entry name" value="Type_VII_TA_antitoxin"/>
</dbReference>
<dbReference type="Pfam" id="PF01909">
    <property type="entry name" value="NTP_transf_2"/>
    <property type="match status" value="1"/>
</dbReference>
<dbReference type="InterPro" id="IPR002934">
    <property type="entry name" value="Polymerase_NTP_transf_dom"/>
</dbReference>
<dbReference type="EMBL" id="JAHHHD010000015">
    <property type="protein sequence ID" value="MBW4659808.1"/>
    <property type="molecule type" value="Genomic_DNA"/>
</dbReference>
<evidence type="ECO:0000313" key="2">
    <source>
        <dbReference type="EMBL" id="MBW4659808.1"/>
    </source>
</evidence>
<sequence length="106" mass="11962">MNALLSVILQELKEQLEDVYGDRLCQIILYGSQARGDAHPDSDIDILVVLKEPVDYVTEIERTSYLVSSICLKDDVLISCTFVGRDRFSQQQGGFLRNVRREGIAV</sequence>
<dbReference type="InterPro" id="IPR043519">
    <property type="entry name" value="NT_sf"/>
</dbReference>
<feature type="domain" description="Polymerase nucleotidyl transferase" evidence="1">
    <location>
        <begin position="11"/>
        <end position="61"/>
    </location>
</feature>
<dbReference type="AlphaFoldDB" id="A0A951QE96"/>
<evidence type="ECO:0000313" key="3">
    <source>
        <dbReference type="Proteomes" id="UP000757435"/>
    </source>
</evidence>
<comment type="caution">
    <text evidence="2">The sequence shown here is derived from an EMBL/GenBank/DDBJ whole genome shotgun (WGS) entry which is preliminary data.</text>
</comment>
<evidence type="ECO:0000259" key="1">
    <source>
        <dbReference type="Pfam" id="PF01909"/>
    </source>
</evidence>
<dbReference type="Gene3D" id="3.30.460.10">
    <property type="entry name" value="Beta Polymerase, domain 2"/>
    <property type="match status" value="1"/>
</dbReference>
<protein>
    <submittedName>
        <fullName evidence="2">Nucleotidyltransferase domain-containing protein</fullName>
    </submittedName>
</protein>
<dbReference type="Proteomes" id="UP000757435">
    <property type="component" value="Unassembled WGS sequence"/>
</dbReference>
<dbReference type="GO" id="GO:0016779">
    <property type="term" value="F:nucleotidyltransferase activity"/>
    <property type="evidence" value="ECO:0007669"/>
    <property type="project" value="InterPro"/>
</dbReference>
<reference evidence="2" key="2">
    <citation type="journal article" date="2022" name="Microbiol. Resour. Announc.">
        <title>Metagenome Sequencing to Explore Phylogenomics of Terrestrial Cyanobacteria.</title>
        <authorList>
            <person name="Ward R.D."/>
            <person name="Stajich J.E."/>
            <person name="Johansen J.R."/>
            <person name="Huntemann M."/>
            <person name="Clum A."/>
            <person name="Foster B."/>
            <person name="Foster B."/>
            <person name="Roux S."/>
            <person name="Palaniappan K."/>
            <person name="Varghese N."/>
            <person name="Mukherjee S."/>
            <person name="Reddy T.B.K."/>
            <person name="Daum C."/>
            <person name="Copeland A."/>
            <person name="Chen I.A."/>
            <person name="Ivanova N.N."/>
            <person name="Kyrpides N.C."/>
            <person name="Shapiro N."/>
            <person name="Eloe-Fadrosh E.A."/>
            <person name="Pietrasiak N."/>
        </authorList>
    </citation>
    <scope>NUCLEOTIDE SEQUENCE</scope>
    <source>
        <strain evidence="2">UHER 2000/2452</strain>
    </source>
</reference>
<dbReference type="SUPFAM" id="SSF81301">
    <property type="entry name" value="Nucleotidyltransferase"/>
    <property type="match status" value="1"/>
</dbReference>
<dbReference type="CDD" id="cd05403">
    <property type="entry name" value="NT_KNTase_like"/>
    <property type="match status" value="1"/>
</dbReference>
<organism evidence="2 3">
    <name type="scientific">Drouetiella hepatica Uher 2000/2452</name>
    <dbReference type="NCBI Taxonomy" id="904376"/>
    <lineage>
        <taxon>Bacteria</taxon>
        <taxon>Bacillati</taxon>
        <taxon>Cyanobacteriota</taxon>
        <taxon>Cyanophyceae</taxon>
        <taxon>Oculatellales</taxon>
        <taxon>Oculatellaceae</taxon>
        <taxon>Drouetiella</taxon>
    </lineage>
</organism>
<dbReference type="PANTHER" id="PTHR33933">
    <property type="entry name" value="NUCLEOTIDYLTRANSFERASE"/>
    <property type="match status" value="1"/>
</dbReference>